<proteinExistence type="predicted"/>
<evidence type="ECO:0000313" key="2">
    <source>
        <dbReference type="Proteomes" id="UP000075398"/>
    </source>
</evidence>
<gene>
    <name evidence="1" type="ORF">AMQ22_00595</name>
</gene>
<evidence type="ECO:0000313" key="1">
    <source>
        <dbReference type="EMBL" id="KYC52804.1"/>
    </source>
</evidence>
<reference evidence="1 2" key="1">
    <citation type="journal article" date="2016" name="ISME J.">
        <title>Chasing the elusive Euryarchaeota class WSA2: genomes reveal a uniquely fastidious methyl-reducing methanogen.</title>
        <authorList>
            <person name="Nobu M.K."/>
            <person name="Narihiro T."/>
            <person name="Kuroda K."/>
            <person name="Mei R."/>
            <person name="Liu W.T."/>
        </authorList>
    </citation>
    <scope>NUCLEOTIDE SEQUENCE [LARGE SCALE GENOMIC DNA]</scope>
    <source>
        <strain evidence="1">U1lsi0528_Bin055</strain>
    </source>
</reference>
<dbReference type="AlphaFoldDB" id="A0A150J772"/>
<organism evidence="1 2">
    <name type="scientific">Candidatus Methanofastidiosum methylothiophilum</name>
    <dbReference type="NCBI Taxonomy" id="1705564"/>
    <lineage>
        <taxon>Archaea</taxon>
        <taxon>Methanobacteriati</taxon>
        <taxon>Methanobacteriota</taxon>
        <taxon>Stenosarchaea group</taxon>
        <taxon>Candidatus Methanofastidiosia</taxon>
        <taxon>Candidatus Methanofastidiosales</taxon>
        <taxon>Candidatus Methanofastidiosaceae</taxon>
        <taxon>Candidatus Methanofastidiosum</taxon>
    </lineage>
</organism>
<protein>
    <submittedName>
        <fullName evidence="1">Uncharacterized protein</fullName>
    </submittedName>
</protein>
<dbReference type="Proteomes" id="UP000075398">
    <property type="component" value="Unassembled WGS sequence"/>
</dbReference>
<name>A0A150J772_9EURY</name>
<comment type="caution">
    <text evidence="1">The sequence shown here is derived from an EMBL/GenBank/DDBJ whole genome shotgun (WGS) entry which is preliminary data.</text>
</comment>
<dbReference type="EMBL" id="LNGC01000016">
    <property type="protein sequence ID" value="KYC52804.1"/>
    <property type="molecule type" value="Genomic_DNA"/>
</dbReference>
<sequence>MMGKVFTKSSLGAMYAGNCNNKKEKSENY</sequence>
<accession>A0A150J772</accession>